<evidence type="ECO:0000256" key="5">
    <source>
        <dbReference type="HAMAP-Rule" id="MF_00818"/>
    </source>
</evidence>
<keyword evidence="7" id="KW-1185">Reference proteome</keyword>
<dbReference type="EC" id="1.7.1.13" evidence="5"/>
<dbReference type="SUPFAM" id="SSF55620">
    <property type="entry name" value="Tetrahydrobiopterin biosynthesis enzymes-like"/>
    <property type="match status" value="1"/>
</dbReference>
<evidence type="ECO:0000313" key="6">
    <source>
        <dbReference type="EMBL" id="QNI34769.1"/>
    </source>
</evidence>
<feature type="active site" description="Thioimide intermediate" evidence="5">
    <location>
        <position position="46"/>
    </location>
</feature>
<feature type="binding site" evidence="5">
    <location>
        <begin position="87"/>
        <end position="88"/>
    </location>
    <ligand>
        <name>substrate</name>
    </ligand>
</feature>
<comment type="similarity">
    <text evidence="5">Belongs to the GTP cyclohydrolase I family. QueF type 1 subfamily.</text>
</comment>
<dbReference type="AlphaFoldDB" id="A0A7G8BQE9"/>
<dbReference type="InterPro" id="IPR029500">
    <property type="entry name" value="QueF"/>
</dbReference>
<dbReference type="PIRSF" id="PIRSF027377">
    <property type="entry name" value="Nitrile_oxidored_QueF"/>
    <property type="match status" value="1"/>
</dbReference>
<keyword evidence="2 5" id="KW-0671">Queuosine biosynthesis</keyword>
<organism evidence="6 7">
    <name type="scientific">Alloacidobacterium dinghuense</name>
    <dbReference type="NCBI Taxonomy" id="2763107"/>
    <lineage>
        <taxon>Bacteria</taxon>
        <taxon>Pseudomonadati</taxon>
        <taxon>Acidobacteriota</taxon>
        <taxon>Terriglobia</taxon>
        <taxon>Terriglobales</taxon>
        <taxon>Acidobacteriaceae</taxon>
        <taxon>Alloacidobacterium</taxon>
    </lineage>
</organism>
<dbReference type="GO" id="GO:0033739">
    <property type="term" value="F:preQ1 synthase activity"/>
    <property type="evidence" value="ECO:0007669"/>
    <property type="project" value="UniProtKB-UniRule"/>
</dbReference>
<dbReference type="NCBIfam" id="TIGR03139">
    <property type="entry name" value="QueF-II"/>
    <property type="match status" value="1"/>
</dbReference>
<dbReference type="KEGG" id="adin:H7849_03185"/>
<evidence type="ECO:0000313" key="7">
    <source>
        <dbReference type="Proteomes" id="UP000515312"/>
    </source>
</evidence>
<dbReference type="Gene3D" id="3.30.1130.10">
    <property type="match status" value="1"/>
</dbReference>
<comment type="catalytic activity">
    <reaction evidence="5">
        <text>7-aminomethyl-7-carbaguanine + 2 NADP(+) = 7-cyano-7-carbaguanine + 2 NADPH + 3 H(+)</text>
        <dbReference type="Rhea" id="RHEA:13409"/>
        <dbReference type="ChEBI" id="CHEBI:15378"/>
        <dbReference type="ChEBI" id="CHEBI:45075"/>
        <dbReference type="ChEBI" id="CHEBI:57783"/>
        <dbReference type="ChEBI" id="CHEBI:58349"/>
        <dbReference type="ChEBI" id="CHEBI:58703"/>
        <dbReference type="EC" id="1.7.1.13"/>
    </reaction>
</comment>
<dbReference type="InterPro" id="IPR050084">
    <property type="entry name" value="NADPH_dep_7-cyano-7-deazaG_red"/>
</dbReference>
<name>A0A7G8BQE9_9BACT</name>
<evidence type="ECO:0000256" key="3">
    <source>
        <dbReference type="ARBA" id="ARBA00022857"/>
    </source>
</evidence>
<feature type="binding site" evidence="5">
    <location>
        <begin position="68"/>
        <end position="70"/>
    </location>
    <ligand>
        <name>substrate</name>
    </ligand>
</feature>
<dbReference type="Proteomes" id="UP000515312">
    <property type="component" value="Chromosome"/>
</dbReference>
<dbReference type="Pfam" id="PF14489">
    <property type="entry name" value="QueF"/>
    <property type="match status" value="1"/>
</dbReference>
<dbReference type="UniPathway" id="UPA00392"/>
<comment type="subcellular location">
    <subcellularLocation>
        <location evidence="5">Cytoplasm</location>
    </subcellularLocation>
</comment>
<dbReference type="PANTHER" id="PTHR34354">
    <property type="entry name" value="NADPH-DEPENDENT 7-CYANO-7-DEAZAGUANINE REDUCTASE"/>
    <property type="match status" value="1"/>
</dbReference>
<evidence type="ECO:0000256" key="2">
    <source>
        <dbReference type="ARBA" id="ARBA00022785"/>
    </source>
</evidence>
<keyword evidence="1 5" id="KW-0963">Cytoplasm</keyword>
<dbReference type="InterPro" id="IPR016856">
    <property type="entry name" value="QueF_type1"/>
</dbReference>
<feature type="active site" description="Proton donor" evidence="5">
    <location>
        <position position="53"/>
    </location>
</feature>
<dbReference type="RefSeq" id="WP_186747146.1">
    <property type="nucleotide sequence ID" value="NZ_CP060394.1"/>
</dbReference>
<reference evidence="6 7" key="1">
    <citation type="submission" date="2020-08" db="EMBL/GenBank/DDBJ databases">
        <title>Edaphobacter telluris sp. nov. and Acidobacterium dinghuensis sp. nov., two acidobacteria isolated from forest soil.</title>
        <authorList>
            <person name="Fu J."/>
            <person name="Qiu L."/>
        </authorList>
    </citation>
    <scope>NUCLEOTIDE SEQUENCE [LARGE SCALE GENOMIC DNA]</scope>
    <source>
        <strain evidence="6">4Y35</strain>
    </source>
</reference>
<evidence type="ECO:0000256" key="1">
    <source>
        <dbReference type="ARBA" id="ARBA00022490"/>
    </source>
</evidence>
<dbReference type="HAMAP" id="MF_00818">
    <property type="entry name" value="QueF_type1"/>
    <property type="match status" value="1"/>
</dbReference>
<evidence type="ECO:0000256" key="4">
    <source>
        <dbReference type="ARBA" id="ARBA00023002"/>
    </source>
</evidence>
<keyword evidence="3 5" id="KW-0521">NADP</keyword>
<accession>A0A7G8BQE9</accession>
<dbReference type="PANTHER" id="PTHR34354:SF1">
    <property type="entry name" value="NADPH-DEPENDENT 7-CYANO-7-DEAZAGUANINE REDUCTASE"/>
    <property type="match status" value="1"/>
</dbReference>
<comment type="pathway">
    <text evidence="5">tRNA modification; tRNA-queuosine biosynthesis.</text>
</comment>
<protein>
    <recommendedName>
        <fullName evidence="5">NADPH-dependent 7-cyano-7-deazaguanine reductase</fullName>
        <ecNumber evidence="5">1.7.1.13</ecNumber>
    </recommendedName>
    <alternativeName>
        <fullName evidence="5">7-cyano-7-carbaguanine reductase</fullName>
    </alternativeName>
    <alternativeName>
        <fullName evidence="5">NADPH-dependent nitrile oxidoreductase</fullName>
    </alternativeName>
    <alternativeName>
        <fullName evidence="5">PreQ(0) reductase</fullName>
    </alternativeName>
</protein>
<gene>
    <name evidence="5 6" type="primary">queF</name>
    <name evidence="6" type="ORF">H7849_03185</name>
</gene>
<dbReference type="GO" id="GO:0008616">
    <property type="term" value="P:tRNA queuosine(34) biosynthetic process"/>
    <property type="evidence" value="ECO:0007669"/>
    <property type="project" value="UniProtKB-UniRule"/>
</dbReference>
<comment type="function">
    <text evidence="5">Catalyzes the NADPH-dependent reduction of 7-cyano-7-deazaguanine (preQ0) to 7-aminomethyl-7-deazaguanine (preQ1).</text>
</comment>
<dbReference type="GO" id="GO:0005737">
    <property type="term" value="C:cytoplasm"/>
    <property type="evidence" value="ECO:0007669"/>
    <property type="project" value="UniProtKB-SubCell"/>
</dbReference>
<sequence length="135" mass="15549">MALSERYTDEHAKAGLDFSFPAIETWKNQFPGYEILIDDPEFTSVCPKTGLPDFGVITLRYMPRDLCLELKSYKEYLFSYRHLGIFQENVVNQLLDDVVKACDPIWAVVKGDFRPRGGISTTVEARWPRPKTDQL</sequence>
<dbReference type="EMBL" id="CP060394">
    <property type="protein sequence ID" value="QNI34769.1"/>
    <property type="molecule type" value="Genomic_DNA"/>
</dbReference>
<dbReference type="InterPro" id="IPR043133">
    <property type="entry name" value="GTP-CH-I_C/QueF"/>
</dbReference>
<proteinExistence type="inferred from homology"/>
<keyword evidence="4 5" id="KW-0560">Oxidoreductase</keyword>